<gene>
    <name evidence="2" type="ORF">ElP_56270</name>
</gene>
<proteinExistence type="predicted"/>
<protein>
    <recommendedName>
        <fullName evidence="1">ABC-three component systems C-terminal domain-containing protein</fullName>
    </recommendedName>
</protein>
<keyword evidence="3" id="KW-1185">Reference proteome</keyword>
<name>A0A518HA03_9BACT</name>
<accession>A0A518HA03</accession>
<dbReference type="Proteomes" id="UP000317835">
    <property type="component" value="Chromosome"/>
</dbReference>
<dbReference type="InterPro" id="IPR046913">
    <property type="entry name" value="ABC-3C_CTD7"/>
</dbReference>
<evidence type="ECO:0000313" key="2">
    <source>
        <dbReference type="EMBL" id="QDV37684.1"/>
    </source>
</evidence>
<reference evidence="2 3" key="1">
    <citation type="submission" date="2019-02" db="EMBL/GenBank/DDBJ databases">
        <title>Deep-cultivation of Planctomycetes and their phenomic and genomic characterization uncovers novel biology.</title>
        <authorList>
            <person name="Wiegand S."/>
            <person name="Jogler M."/>
            <person name="Boedeker C."/>
            <person name="Pinto D."/>
            <person name="Vollmers J."/>
            <person name="Rivas-Marin E."/>
            <person name="Kohn T."/>
            <person name="Peeters S.H."/>
            <person name="Heuer A."/>
            <person name="Rast P."/>
            <person name="Oberbeckmann S."/>
            <person name="Bunk B."/>
            <person name="Jeske O."/>
            <person name="Meyerdierks A."/>
            <person name="Storesund J.E."/>
            <person name="Kallscheuer N."/>
            <person name="Luecker S."/>
            <person name="Lage O.M."/>
            <person name="Pohl T."/>
            <person name="Merkel B.J."/>
            <person name="Hornburger P."/>
            <person name="Mueller R.-W."/>
            <person name="Bruemmer F."/>
            <person name="Labrenz M."/>
            <person name="Spormann A.M."/>
            <person name="Op den Camp H."/>
            <person name="Overmann J."/>
            <person name="Amann R."/>
            <person name="Jetten M.S.M."/>
            <person name="Mascher T."/>
            <person name="Medema M.H."/>
            <person name="Devos D.P."/>
            <person name="Kaster A.-K."/>
            <person name="Ovreas L."/>
            <person name="Rohde M."/>
            <person name="Galperin M.Y."/>
            <person name="Jogler C."/>
        </authorList>
    </citation>
    <scope>NUCLEOTIDE SEQUENCE [LARGE SCALE GENOMIC DNA]</scope>
    <source>
        <strain evidence="2 3">ElP</strain>
    </source>
</reference>
<dbReference type="Pfam" id="PF20283">
    <property type="entry name" value="CTD7"/>
    <property type="match status" value="1"/>
</dbReference>
<dbReference type="EMBL" id="CP036426">
    <property type="protein sequence ID" value="QDV37684.1"/>
    <property type="molecule type" value="Genomic_DNA"/>
</dbReference>
<organism evidence="2 3">
    <name type="scientific">Tautonia plasticadhaerens</name>
    <dbReference type="NCBI Taxonomy" id="2527974"/>
    <lineage>
        <taxon>Bacteria</taxon>
        <taxon>Pseudomonadati</taxon>
        <taxon>Planctomycetota</taxon>
        <taxon>Planctomycetia</taxon>
        <taxon>Isosphaerales</taxon>
        <taxon>Isosphaeraceae</taxon>
        <taxon>Tautonia</taxon>
    </lineage>
</organism>
<feature type="domain" description="ABC-three component systems C-terminal" evidence="1">
    <location>
        <begin position="271"/>
        <end position="399"/>
    </location>
</feature>
<evidence type="ECO:0000259" key="1">
    <source>
        <dbReference type="Pfam" id="PF20283"/>
    </source>
</evidence>
<dbReference type="RefSeq" id="WP_145275688.1">
    <property type="nucleotide sequence ID" value="NZ_CP036426.1"/>
</dbReference>
<sequence length="412" mass="46463">MSSSPSPYDASASALGYFYQCRYALLLALTRVDEPDYCVSIEKLDDVAFHASPDTPGQAAELLQFKHHSNRTGGLGDSSPDVWKSLKIWSEAARQSRIDLARSSLCLLTTSRANDRNAVRFLRPASSTRNPLQALDKITAAGAKSKNSVVRDAYECFASLPLAQRQALFHSTYLLDGALTAAEVESALGAALHYAVHPRHRTALLQRLEGWWFQTVVRHLGDEGPPAIPVSLVQGRVFEIQEDFRRENLPDDQWNVAPPDDASPDDDGRTFVRQLLIIGVTAARLSYAQEDHYRAFAQRSRWAKDELLGFEEVARYESRLVDGWRERFAIMRECVEGECDEPTKTRQGRNLYDWIVTEAPSRPALWVRPNFSSEYLTRGSYHMLSDQLRVGWHTEYDRHLSIDAAGSEETET</sequence>
<dbReference type="AlphaFoldDB" id="A0A518HA03"/>
<evidence type="ECO:0000313" key="3">
    <source>
        <dbReference type="Proteomes" id="UP000317835"/>
    </source>
</evidence>
<dbReference type="KEGG" id="tpla:ElP_56270"/>
<dbReference type="OrthoDB" id="2786695at2"/>